<proteinExistence type="predicted"/>
<dbReference type="Pfam" id="PF18937">
    <property type="entry name" value="DUF5685"/>
    <property type="match status" value="1"/>
</dbReference>
<name>A0A3A9ALT9_9FIRM</name>
<dbReference type="InterPro" id="IPR043740">
    <property type="entry name" value="DUF5685"/>
</dbReference>
<keyword evidence="2" id="KW-1185">Reference proteome</keyword>
<evidence type="ECO:0000313" key="2">
    <source>
        <dbReference type="Proteomes" id="UP000280696"/>
    </source>
</evidence>
<dbReference type="OrthoDB" id="1722540at2"/>
<dbReference type="Proteomes" id="UP000280696">
    <property type="component" value="Unassembled WGS sequence"/>
</dbReference>
<reference evidence="1 2" key="1">
    <citation type="submission" date="2018-09" db="EMBL/GenBank/DDBJ databases">
        <title>Murine metabolic-syndrome-specific gut microbial biobank.</title>
        <authorList>
            <person name="Liu C."/>
        </authorList>
    </citation>
    <scope>NUCLEOTIDE SEQUENCE [LARGE SCALE GENOMIC DNA]</scope>
    <source>
        <strain evidence="1 2">0.1xD8-82</strain>
    </source>
</reference>
<sequence length="289" mass="33596">MFGYIIINKGDMKFKEFDIYHSYYCGLCQALHRQYGKLGQLCLTYDMTFLVMLLSSLYEPETKVSGAKCIAHPFEKHTVRDNIFSSYGADMNILLACYKCKDDWVDEKKLTRLLYGKLMKSSQRKISAVYEEKVRRIDHLMRELSIQEKKKNQDIDQMAGIFGSIMGEIMAVWEDEWQSSLRGMGFYLGKFIYLLDAYEDIEEDIKQGRYNPLIKKFNDPDFEEEISMILTMIMAECCKEFEKLPLIDNVDILRNILYSGVWYRYEAVRAKREGNTAGAANGSQGVKNA</sequence>
<organism evidence="1 2">
    <name type="scientific">Parablautia intestinalis</name>
    <dbReference type="NCBI Taxonomy" id="2320100"/>
    <lineage>
        <taxon>Bacteria</taxon>
        <taxon>Bacillati</taxon>
        <taxon>Bacillota</taxon>
        <taxon>Clostridia</taxon>
        <taxon>Lachnospirales</taxon>
        <taxon>Lachnospiraceae</taxon>
        <taxon>Parablautia</taxon>
    </lineage>
</organism>
<gene>
    <name evidence="1" type="ORF">D7V94_06310</name>
</gene>
<dbReference type="RefSeq" id="WP_120467944.1">
    <property type="nucleotide sequence ID" value="NZ_CATAJS010000021.1"/>
</dbReference>
<accession>A0A3A9ALT9</accession>
<protein>
    <submittedName>
        <fullName evidence="1">Uncharacterized protein</fullName>
    </submittedName>
</protein>
<dbReference type="EMBL" id="RAYQ01000005">
    <property type="protein sequence ID" value="RKI92298.1"/>
    <property type="molecule type" value="Genomic_DNA"/>
</dbReference>
<evidence type="ECO:0000313" key="1">
    <source>
        <dbReference type="EMBL" id="RKI92298.1"/>
    </source>
</evidence>
<dbReference type="AlphaFoldDB" id="A0A3A9ALT9"/>
<comment type="caution">
    <text evidence="1">The sequence shown here is derived from an EMBL/GenBank/DDBJ whole genome shotgun (WGS) entry which is preliminary data.</text>
</comment>